<evidence type="ECO:0000256" key="1">
    <source>
        <dbReference type="SAM" id="MobiDB-lite"/>
    </source>
</evidence>
<comment type="caution">
    <text evidence="2">The sequence shown here is derived from an EMBL/GenBank/DDBJ whole genome shotgun (WGS) entry which is preliminary data.</text>
</comment>
<gene>
    <name evidence="2" type="ORF">GCM10007933_06200</name>
</gene>
<feature type="compositionally biased region" description="Basic residues" evidence="1">
    <location>
        <begin position="46"/>
        <end position="65"/>
    </location>
</feature>
<accession>A0ABQ6F6K1</accession>
<dbReference type="EMBL" id="BSPX01000005">
    <property type="protein sequence ID" value="GLT21168.1"/>
    <property type="molecule type" value="Genomic_DNA"/>
</dbReference>
<evidence type="ECO:0000313" key="3">
    <source>
        <dbReference type="Proteomes" id="UP001157167"/>
    </source>
</evidence>
<organism evidence="2 3">
    <name type="scientific">Zoogloea oryzae</name>
    <dbReference type="NCBI Taxonomy" id="310767"/>
    <lineage>
        <taxon>Bacteria</taxon>
        <taxon>Pseudomonadati</taxon>
        <taxon>Pseudomonadota</taxon>
        <taxon>Betaproteobacteria</taxon>
        <taxon>Rhodocyclales</taxon>
        <taxon>Zoogloeaceae</taxon>
        <taxon>Zoogloea</taxon>
    </lineage>
</organism>
<reference evidence="3" key="1">
    <citation type="journal article" date="2019" name="Int. J. Syst. Evol. Microbiol.">
        <title>The Global Catalogue of Microorganisms (GCM) 10K type strain sequencing project: providing services to taxonomists for standard genome sequencing and annotation.</title>
        <authorList>
            <consortium name="The Broad Institute Genomics Platform"/>
            <consortium name="The Broad Institute Genome Sequencing Center for Infectious Disease"/>
            <person name="Wu L."/>
            <person name="Ma J."/>
        </authorList>
    </citation>
    <scope>NUCLEOTIDE SEQUENCE [LARGE SCALE GENOMIC DNA]</scope>
    <source>
        <strain evidence="3">NBRC 102407</strain>
    </source>
</reference>
<dbReference type="Proteomes" id="UP001157167">
    <property type="component" value="Unassembled WGS sequence"/>
</dbReference>
<evidence type="ECO:0000313" key="2">
    <source>
        <dbReference type="EMBL" id="GLT21168.1"/>
    </source>
</evidence>
<sequence length="88" mass="10008">MIPARNPDARRASIKAIKTMVGPKGLALDEDTYRAMIGNVVAGKRSLKDRRPRRTHRVAFNRRQRGGAEEPARWSPQSDDLHEIDFDL</sequence>
<proteinExistence type="predicted"/>
<protein>
    <submittedName>
        <fullName evidence="2">Uncharacterized protein</fullName>
    </submittedName>
</protein>
<name>A0ABQ6F6K1_9RHOO</name>
<dbReference type="RefSeq" id="WP_284186637.1">
    <property type="nucleotide sequence ID" value="NZ_BSPX01000005.1"/>
</dbReference>
<keyword evidence="3" id="KW-1185">Reference proteome</keyword>
<feature type="compositionally biased region" description="Basic and acidic residues" evidence="1">
    <location>
        <begin position="79"/>
        <end position="88"/>
    </location>
</feature>
<feature type="region of interest" description="Disordered" evidence="1">
    <location>
        <begin position="46"/>
        <end position="88"/>
    </location>
</feature>